<sequence length="512" mass="57033">MSQNKLAALIILDGYGIRNEEKGNAVKQAKTPNFERFWNNYPTNQLTASGESVGLPDGQMGNSEVGHLNIGAGRIVYQSLTRVNLSIKEGDFFDNKVLVDAIDHAKNNDKALHVFGLLSDGGVHSHIEHMYAVLKLAADKGLKKVYVHAFLDGRDVDQKSAKIYINQALEKMEEFGVGEFATLSGRYYSMDRDKRWDRVQKSYDAMVYGEGPKYTDPIEVVEDSYKNEIYDEFVIPSVITDENGQPKATIEDEDSVIFYNFRPDRAIQISRTFANDDFRDFDRGEKAPKDIHFVCMTNFSETVDGYVAYEPVNLDNTVGEVLAQNDLKQLRIAETEKYPHVTFFMSGGREQEFPGEKRILIDSPKVATYDLKPEMSAYEVTDALLQELDKDELNAVILNFANPDMVGHSGMLEPTVKAIETVDECLGKVVDKILEKGGQAIITADHGNSDEVVTLDGDPMTAHTTNPVPVIVTKDGVELRDGGILADLAPTLLDLLDVEKPKEMTGDSLIQK</sequence>
<dbReference type="EMBL" id="JAWZSR010000001">
    <property type="protein sequence ID" value="MDX8044675.1"/>
    <property type="molecule type" value="Genomic_DNA"/>
</dbReference>
<dbReference type="EC" id="5.4.2.12" evidence="1"/>
<evidence type="ECO:0000313" key="2">
    <source>
        <dbReference type="Proteomes" id="UP001277972"/>
    </source>
</evidence>
<evidence type="ECO:0000313" key="1">
    <source>
        <dbReference type="EMBL" id="MDX8044675.1"/>
    </source>
</evidence>
<accession>A0ACC6M1B5</accession>
<dbReference type="Proteomes" id="UP001277972">
    <property type="component" value="Unassembled WGS sequence"/>
</dbReference>
<proteinExistence type="predicted"/>
<protein>
    <submittedName>
        <fullName evidence="1">2,3-bisphosphoglycerate-independent phosphoglycerate mutase</fullName>
        <ecNumber evidence="1">5.4.2.12</ecNumber>
    </submittedName>
</protein>
<keyword evidence="2" id="KW-1185">Reference proteome</keyword>
<gene>
    <name evidence="1" type="primary">gpmI</name>
    <name evidence="1" type="ORF">SH601_01635</name>
</gene>
<reference evidence="1" key="1">
    <citation type="submission" date="2023-11" db="EMBL/GenBank/DDBJ databases">
        <title>Gracilibacillus pellucida a moderately halophilic bacterium isolated from saline soil in Xinjiang province.</title>
        <authorList>
            <person name="Zhang Z."/>
            <person name="Tan F."/>
            <person name="Wang Y."/>
            <person name="Xia M."/>
        </authorList>
    </citation>
    <scope>NUCLEOTIDE SEQUENCE</scope>
    <source>
        <strain evidence="1">S3-1-1</strain>
    </source>
</reference>
<name>A0ACC6M1B5_9BACI</name>
<organism evidence="1 2">
    <name type="scientific">Gracilibacillus pellucidus</name>
    <dbReference type="NCBI Taxonomy" id="3095368"/>
    <lineage>
        <taxon>Bacteria</taxon>
        <taxon>Bacillati</taxon>
        <taxon>Bacillota</taxon>
        <taxon>Bacilli</taxon>
        <taxon>Bacillales</taxon>
        <taxon>Bacillaceae</taxon>
        <taxon>Gracilibacillus</taxon>
    </lineage>
</organism>
<keyword evidence="1" id="KW-0413">Isomerase</keyword>
<comment type="caution">
    <text evidence="1">The sequence shown here is derived from an EMBL/GenBank/DDBJ whole genome shotgun (WGS) entry which is preliminary data.</text>
</comment>